<dbReference type="EC" id="1.3.8.6" evidence="9"/>
<evidence type="ECO:0000256" key="7">
    <source>
        <dbReference type="ARBA" id="ARBA00037899"/>
    </source>
</evidence>
<feature type="domain" description="Acyl-CoA oxidase/dehydrogenase middle" evidence="13">
    <location>
        <begin position="133"/>
        <end position="225"/>
    </location>
</feature>
<dbReference type="EMBL" id="AP019416">
    <property type="protein sequence ID" value="BBI48636.1"/>
    <property type="molecule type" value="Genomic_DNA"/>
</dbReference>
<evidence type="ECO:0000256" key="1">
    <source>
        <dbReference type="ARBA" id="ARBA00001974"/>
    </source>
</evidence>
<evidence type="ECO:0000256" key="2">
    <source>
        <dbReference type="ARBA" id="ARBA00009347"/>
    </source>
</evidence>
<evidence type="ECO:0000256" key="5">
    <source>
        <dbReference type="ARBA" id="ARBA00022946"/>
    </source>
</evidence>
<proteinExistence type="inferred from homology"/>
<dbReference type="InterPro" id="IPR037069">
    <property type="entry name" value="AcylCoA_DH/ox_N_sf"/>
</dbReference>
<dbReference type="InterPro" id="IPR009100">
    <property type="entry name" value="AcylCoA_DH/oxidase_NM_dom_sf"/>
</dbReference>
<dbReference type="InterPro" id="IPR006089">
    <property type="entry name" value="Acyl-CoA_DH_CS"/>
</dbReference>
<evidence type="ECO:0000259" key="14">
    <source>
        <dbReference type="Pfam" id="PF02771"/>
    </source>
</evidence>
<dbReference type="InterPro" id="IPR009075">
    <property type="entry name" value="AcylCo_DH/oxidase_C"/>
</dbReference>
<organism evidence="15 16">
    <name type="scientific">Vreelandella olivaria</name>
    <dbReference type="NCBI Taxonomy" id="390919"/>
    <lineage>
        <taxon>Bacteria</taxon>
        <taxon>Pseudomonadati</taxon>
        <taxon>Pseudomonadota</taxon>
        <taxon>Gammaproteobacteria</taxon>
        <taxon>Oceanospirillales</taxon>
        <taxon>Halomonadaceae</taxon>
        <taxon>Vreelandella</taxon>
    </lineage>
</organism>
<keyword evidence="4 11" id="KW-0274">FAD</keyword>
<dbReference type="Pfam" id="PF00441">
    <property type="entry name" value="Acyl-CoA_dh_1"/>
    <property type="match status" value="1"/>
</dbReference>
<evidence type="ECO:0000256" key="9">
    <source>
        <dbReference type="ARBA" id="ARBA00039033"/>
    </source>
</evidence>
<dbReference type="InterPro" id="IPR046373">
    <property type="entry name" value="Acyl-CoA_Oxase/DH_mid-dom_sf"/>
</dbReference>
<comment type="catalytic activity">
    <reaction evidence="10">
        <text>glutaryl-CoA + oxidized [electron-transfer flavoprotein] + 2 H(+) = (2E)-butenoyl-CoA + reduced [electron-transfer flavoprotein] + CO2</text>
        <dbReference type="Rhea" id="RHEA:13389"/>
        <dbReference type="Rhea" id="RHEA-COMP:10685"/>
        <dbReference type="Rhea" id="RHEA-COMP:10686"/>
        <dbReference type="ChEBI" id="CHEBI:15378"/>
        <dbReference type="ChEBI" id="CHEBI:16526"/>
        <dbReference type="ChEBI" id="CHEBI:57332"/>
        <dbReference type="ChEBI" id="CHEBI:57378"/>
        <dbReference type="ChEBI" id="CHEBI:57692"/>
        <dbReference type="ChEBI" id="CHEBI:58307"/>
        <dbReference type="EC" id="1.3.8.6"/>
    </reaction>
</comment>
<protein>
    <recommendedName>
        <fullName evidence="9">glutaryl-CoA dehydrogenase (ETF)</fullName>
        <ecNumber evidence="9">1.3.8.6</ecNumber>
    </recommendedName>
</protein>
<reference evidence="16" key="1">
    <citation type="journal article" date="2019" name="Microbiol. Resour. Announc.">
        <title>Complete Genome Sequence of Halomonas olivaria, a Moderately Halophilic Bacterium Isolated from Olive Processing Effluents, Obtained by Nanopore Sequencing.</title>
        <authorList>
            <person name="Nagata S."/>
            <person name="Ii K.M."/>
            <person name="Tsukimi T."/>
            <person name="Miura M.C."/>
            <person name="Galipon J."/>
            <person name="Arakawa K."/>
        </authorList>
    </citation>
    <scope>NUCLEOTIDE SEQUENCE [LARGE SCALE GENOMIC DNA]</scope>
    <source>
        <strain evidence="16">TYRC17</strain>
    </source>
</reference>
<comment type="cofactor">
    <cofactor evidence="1 11">
        <name>FAD</name>
        <dbReference type="ChEBI" id="CHEBI:57692"/>
    </cofactor>
</comment>
<comment type="pathway">
    <text evidence="7">Amino-acid metabolism; lysine degradation.</text>
</comment>
<dbReference type="Pfam" id="PF02770">
    <property type="entry name" value="Acyl-CoA_dh_M"/>
    <property type="match status" value="1"/>
</dbReference>
<dbReference type="Gene3D" id="2.40.110.10">
    <property type="entry name" value="Butyryl-CoA Dehydrogenase, subunit A, domain 2"/>
    <property type="match status" value="1"/>
</dbReference>
<keyword evidence="6 11" id="KW-0560">Oxidoreductase</keyword>
<dbReference type="InterPro" id="IPR052033">
    <property type="entry name" value="Glutaryl-CoA_DH_mitochondrial"/>
</dbReference>
<evidence type="ECO:0000256" key="6">
    <source>
        <dbReference type="ARBA" id="ARBA00023002"/>
    </source>
</evidence>
<dbReference type="PANTHER" id="PTHR42807:SF1">
    <property type="entry name" value="GLUTARYL-COA DEHYDROGENASE, MITOCHONDRIAL"/>
    <property type="match status" value="1"/>
</dbReference>
<feature type="domain" description="Acyl-CoA dehydrogenase/oxidase C-terminal" evidence="12">
    <location>
        <begin position="245"/>
        <end position="384"/>
    </location>
</feature>
<dbReference type="Proteomes" id="UP000289555">
    <property type="component" value="Chromosome"/>
</dbReference>
<gene>
    <name evidence="15" type="ORF">HORIV_10570</name>
</gene>
<evidence type="ECO:0000313" key="16">
    <source>
        <dbReference type="Proteomes" id="UP000289555"/>
    </source>
</evidence>
<keyword evidence="16" id="KW-1185">Reference proteome</keyword>
<comment type="similarity">
    <text evidence="2 11">Belongs to the acyl-CoA dehydrogenase family.</text>
</comment>
<evidence type="ECO:0000256" key="10">
    <source>
        <dbReference type="ARBA" id="ARBA00049493"/>
    </source>
</evidence>
<dbReference type="CDD" id="cd01151">
    <property type="entry name" value="GCD"/>
    <property type="match status" value="1"/>
</dbReference>
<dbReference type="SUPFAM" id="SSF56645">
    <property type="entry name" value="Acyl-CoA dehydrogenase NM domain-like"/>
    <property type="match status" value="1"/>
</dbReference>
<evidence type="ECO:0000259" key="12">
    <source>
        <dbReference type="Pfam" id="PF00441"/>
    </source>
</evidence>
<evidence type="ECO:0000259" key="13">
    <source>
        <dbReference type="Pfam" id="PF02770"/>
    </source>
</evidence>
<keyword evidence="5" id="KW-0809">Transit peptide</keyword>
<dbReference type="Pfam" id="PF02771">
    <property type="entry name" value="Acyl-CoA_dh_N"/>
    <property type="match status" value="1"/>
</dbReference>
<evidence type="ECO:0000256" key="3">
    <source>
        <dbReference type="ARBA" id="ARBA00022630"/>
    </source>
</evidence>
<dbReference type="Gene3D" id="1.20.140.10">
    <property type="entry name" value="Butyryl-CoA Dehydrogenase, subunit A, domain 3"/>
    <property type="match status" value="1"/>
</dbReference>
<keyword evidence="3 11" id="KW-0285">Flavoprotein</keyword>
<dbReference type="SUPFAM" id="SSF47203">
    <property type="entry name" value="Acyl-CoA dehydrogenase C-terminal domain-like"/>
    <property type="match status" value="1"/>
</dbReference>
<dbReference type="InterPro" id="IPR013786">
    <property type="entry name" value="AcylCoA_DH/ox_N"/>
</dbReference>
<dbReference type="InterPro" id="IPR036250">
    <property type="entry name" value="AcylCo_DH-like_C"/>
</dbReference>
<evidence type="ECO:0000256" key="4">
    <source>
        <dbReference type="ARBA" id="ARBA00022827"/>
    </source>
</evidence>
<dbReference type="PROSITE" id="PS00073">
    <property type="entry name" value="ACYL_COA_DH_2"/>
    <property type="match status" value="1"/>
</dbReference>
<feature type="domain" description="Acyl-CoA dehydrogenase/oxidase N-terminal" evidence="14">
    <location>
        <begin position="17"/>
        <end position="129"/>
    </location>
</feature>
<name>A0ABM7GDR3_9GAMM</name>
<evidence type="ECO:0000313" key="15">
    <source>
        <dbReference type="EMBL" id="BBI48636.1"/>
    </source>
</evidence>
<evidence type="ECO:0000256" key="8">
    <source>
        <dbReference type="ARBA" id="ARBA00037927"/>
    </source>
</evidence>
<dbReference type="InterPro" id="IPR006091">
    <property type="entry name" value="Acyl-CoA_Oxase/DH_mid-dom"/>
</dbReference>
<accession>A0ABM7GDR3</accession>
<comment type="pathway">
    <text evidence="8">Amino-acid metabolism; tryptophan metabolism.</text>
</comment>
<dbReference type="PANTHER" id="PTHR42807">
    <property type="entry name" value="GLUTARYL-COA DEHYDROGENASE, MITOCHONDRIAL"/>
    <property type="match status" value="1"/>
</dbReference>
<evidence type="ECO:0000256" key="11">
    <source>
        <dbReference type="RuleBase" id="RU362125"/>
    </source>
</evidence>
<sequence>MTHFNWDDPLLLEQQLTDEERQIRDAAYDYCQENLQPRVLTAFREERFDREIMTEMGELGLLGATVSPEYGGAGVNHVAYGLIAREVERVDSGYRSAMSVQSSLVMYPIETYGSEEQKQKFLPKLASGEMVGCFGLTEPDHGSDPGNMITRAEKVDGGYRLTGAKMWITNSPIADIAVVWAKSAAHDNQIKGFIVERVTEGFTTPKIEGKVSLRASITGEIVLDNAFVPEENLLPNVSGLKGPFGCLNKARYGIAWGVMGTAEFCWHAARQYTLDRKQFGRPLAANQLIQKKLADMQTEITLGLQAALQVGRLMDSGNWAPEMVSLIKRNNCGKALDIARQSRDMHGGNGVSDEYGVIRHMVNLESVNTYEGTHDVHALILGRAQTGIQSFF</sequence>
<dbReference type="Gene3D" id="1.10.540.10">
    <property type="entry name" value="Acyl-CoA dehydrogenase/oxidase, N-terminal domain"/>
    <property type="match status" value="1"/>
</dbReference>